<evidence type="ECO:0000313" key="6">
    <source>
        <dbReference type="Proteomes" id="UP000460950"/>
    </source>
</evidence>
<evidence type="ECO:0000313" key="2">
    <source>
        <dbReference type="EMBL" id="RGR37016.1"/>
    </source>
</evidence>
<gene>
    <name evidence="3" type="ORF">DWX04_20895</name>
    <name evidence="2" type="ORF">DWY53_15330</name>
    <name evidence="1" type="ORF">FYJ30_02165</name>
</gene>
<accession>A0A174SRI2</accession>
<dbReference type="Proteomes" id="UP000266497">
    <property type="component" value="Unassembled WGS sequence"/>
</dbReference>
<reference evidence="1 6" key="2">
    <citation type="submission" date="2019-09" db="EMBL/GenBank/DDBJ databases">
        <title>In-depth cultivation of the pig gut microbiome towards novel bacterial diversity and tailored functional studies.</title>
        <authorList>
            <person name="Wylensek D."/>
            <person name="Hitch T.C.A."/>
            <person name="Clavel T."/>
        </authorList>
    </citation>
    <scope>NUCLEOTIDE SEQUENCE [LARGE SCALE GENOMIC DNA]</scope>
    <source>
        <strain evidence="1 6">WCA-389-WT-3C</strain>
    </source>
</reference>
<proteinExistence type="predicted"/>
<protein>
    <recommendedName>
        <fullName evidence="7">CHAT domain-containing protein</fullName>
    </recommendedName>
</protein>
<dbReference type="Pfam" id="PF20347">
    <property type="entry name" value="DUF6642"/>
    <property type="match status" value="1"/>
</dbReference>
<evidence type="ECO:0008006" key="7">
    <source>
        <dbReference type="Google" id="ProtNLM"/>
    </source>
</evidence>
<sequence length="188" mass="21974">MGNTENKIRHIYCIEGNWNKHPHSNQSIKPILDLLFTFSKIKYIYKKCITKRDFIKGLQSFTQKRYSNYTVLYIAYHGRKNRICIGNEYITLKEIADVLEDKLNGIIVHFGSCSTLNTTEKNITDFIKRTGCALISGYKKDVPYIDSSAFELLYFNVLNTYKTYTSIKKNIVGKYPTLVDILRFTFLY</sequence>
<evidence type="ECO:0000313" key="3">
    <source>
        <dbReference type="EMBL" id="RGT86651.1"/>
    </source>
</evidence>
<dbReference type="EMBL" id="QRUD01000046">
    <property type="protein sequence ID" value="RGR37016.1"/>
    <property type="molecule type" value="Genomic_DNA"/>
</dbReference>
<name>A0A174SRI2_PHOVU</name>
<dbReference type="Proteomes" id="UP000283833">
    <property type="component" value="Unassembled WGS sequence"/>
</dbReference>
<evidence type="ECO:0000313" key="1">
    <source>
        <dbReference type="EMBL" id="MSS47167.1"/>
    </source>
</evidence>
<evidence type="ECO:0000313" key="5">
    <source>
        <dbReference type="Proteomes" id="UP000283833"/>
    </source>
</evidence>
<dbReference type="EMBL" id="QRXI01000044">
    <property type="protein sequence ID" value="RGT86651.1"/>
    <property type="molecule type" value="Genomic_DNA"/>
</dbReference>
<dbReference type="Proteomes" id="UP000460950">
    <property type="component" value="Unassembled WGS sequence"/>
</dbReference>
<comment type="caution">
    <text evidence="3">The sequence shown here is derived from an EMBL/GenBank/DDBJ whole genome shotgun (WGS) entry which is preliminary data.</text>
</comment>
<organism evidence="3 5">
    <name type="scientific">Phocaeicola vulgatus</name>
    <name type="common">Bacteroides vulgatus</name>
    <dbReference type="NCBI Taxonomy" id="821"/>
    <lineage>
        <taxon>Bacteria</taxon>
        <taxon>Pseudomonadati</taxon>
        <taxon>Bacteroidota</taxon>
        <taxon>Bacteroidia</taxon>
        <taxon>Bacteroidales</taxon>
        <taxon>Bacteroidaceae</taxon>
        <taxon>Phocaeicola</taxon>
    </lineage>
</organism>
<reference evidence="4 5" key="1">
    <citation type="submission" date="2018-08" db="EMBL/GenBank/DDBJ databases">
        <title>A genome reference for cultivated species of the human gut microbiota.</title>
        <authorList>
            <person name="Zou Y."/>
            <person name="Xue W."/>
            <person name="Luo G."/>
        </authorList>
    </citation>
    <scope>NUCLEOTIDE SEQUENCE [LARGE SCALE GENOMIC DNA]</scope>
    <source>
        <strain evidence="3 5">AF18-14</strain>
        <strain evidence="2 4">AF25-30LB</strain>
    </source>
</reference>
<dbReference type="AlphaFoldDB" id="A0A174SRI2"/>
<evidence type="ECO:0000313" key="4">
    <source>
        <dbReference type="Proteomes" id="UP000266497"/>
    </source>
</evidence>
<dbReference type="EMBL" id="VULU01000003">
    <property type="protein sequence ID" value="MSS47167.1"/>
    <property type="molecule type" value="Genomic_DNA"/>
</dbReference>
<dbReference type="RefSeq" id="WP_057279587.1">
    <property type="nucleotide sequence ID" value="NZ_CAXSKM010000028.1"/>
</dbReference>
<dbReference type="InterPro" id="IPR046584">
    <property type="entry name" value="DUF6642"/>
</dbReference>